<protein>
    <submittedName>
        <fullName evidence="1">Uncharacterized protein</fullName>
    </submittedName>
</protein>
<dbReference type="EMBL" id="JABFTP020000186">
    <property type="protein sequence ID" value="KAL3290012.1"/>
    <property type="molecule type" value="Genomic_DNA"/>
</dbReference>
<sequence>MEIELPENNLNNCHRVGLNRKRGPLVVELSSFRLRHDVHSNAFKLKNTPVSCCEDLISEDRAVRRVLIDCLKKARKGGRKAQSRGRFLFIDNKKYTADELTQANGPYYGASSV</sequence>
<comment type="caution">
    <text evidence="1">The sequence shown here is derived from an EMBL/GenBank/DDBJ whole genome shotgun (WGS) entry which is preliminary data.</text>
</comment>
<gene>
    <name evidence="1" type="ORF">HHI36_023386</name>
</gene>
<keyword evidence="2" id="KW-1185">Reference proteome</keyword>
<accession>A0ABD2PGT6</accession>
<reference evidence="1 2" key="1">
    <citation type="journal article" date="2021" name="BMC Biol.">
        <title>Horizontally acquired antibacterial genes associated with adaptive radiation of ladybird beetles.</title>
        <authorList>
            <person name="Li H.S."/>
            <person name="Tang X.F."/>
            <person name="Huang Y.H."/>
            <person name="Xu Z.Y."/>
            <person name="Chen M.L."/>
            <person name="Du X.Y."/>
            <person name="Qiu B.Y."/>
            <person name="Chen P.T."/>
            <person name="Zhang W."/>
            <person name="Slipinski A."/>
            <person name="Escalona H.E."/>
            <person name="Waterhouse R.M."/>
            <person name="Zwick A."/>
            <person name="Pang H."/>
        </authorList>
    </citation>
    <scope>NUCLEOTIDE SEQUENCE [LARGE SCALE GENOMIC DNA]</scope>
    <source>
        <strain evidence="1">SYSU2018</strain>
    </source>
</reference>
<evidence type="ECO:0000313" key="1">
    <source>
        <dbReference type="EMBL" id="KAL3290012.1"/>
    </source>
</evidence>
<dbReference type="Proteomes" id="UP001516400">
    <property type="component" value="Unassembled WGS sequence"/>
</dbReference>
<proteinExistence type="predicted"/>
<name>A0ABD2PGT6_9CUCU</name>
<organism evidence="1 2">
    <name type="scientific">Cryptolaemus montrouzieri</name>
    <dbReference type="NCBI Taxonomy" id="559131"/>
    <lineage>
        <taxon>Eukaryota</taxon>
        <taxon>Metazoa</taxon>
        <taxon>Ecdysozoa</taxon>
        <taxon>Arthropoda</taxon>
        <taxon>Hexapoda</taxon>
        <taxon>Insecta</taxon>
        <taxon>Pterygota</taxon>
        <taxon>Neoptera</taxon>
        <taxon>Endopterygota</taxon>
        <taxon>Coleoptera</taxon>
        <taxon>Polyphaga</taxon>
        <taxon>Cucujiformia</taxon>
        <taxon>Coccinelloidea</taxon>
        <taxon>Coccinellidae</taxon>
        <taxon>Scymninae</taxon>
        <taxon>Scymnini</taxon>
        <taxon>Cryptolaemus</taxon>
    </lineage>
</organism>
<evidence type="ECO:0000313" key="2">
    <source>
        <dbReference type="Proteomes" id="UP001516400"/>
    </source>
</evidence>
<dbReference type="AlphaFoldDB" id="A0ABD2PGT6"/>